<dbReference type="PANTHER" id="PTHR24543">
    <property type="entry name" value="MULTICOPPER OXIDASE-RELATED"/>
    <property type="match status" value="1"/>
</dbReference>
<reference evidence="3" key="1">
    <citation type="submission" date="2020-04" db="EMBL/GenBank/DDBJ databases">
        <authorList>
            <person name="Neveu A P."/>
        </authorList>
    </citation>
    <scope>NUCLEOTIDE SEQUENCE</scope>
    <source>
        <tissue evidence="3">Whole embryo</tissue>
    </source>
</reference>
<dbReference type="PANTHER" id="PTHR24543:SF325">
    <property type="entry name" value="F5_8 TYPE C DOMAIN-CONTAINING PROTEIN"/>
    <property type="match status" value="1"/>
</dbReference>
<feature type="domain" description="F5/8 type C" evidence="2">
    <location>
        <begin position="52"/>
        <end position="201"/>
    </location>
</feature>
<feature type="chain" id="PRO_5026258239" evidence="1">
    <location>
        <begin position="23"/>
        <end position="201"/>
    </location>
</feature>
<sequence>MYIFKTLLFVFPVLTLSAGSESCPIVQSCKRLETMKEQLKKFSEVNLAANRDSLCKLGLQMGLIPDSAFFASSVFSDILPTEPKHARLDYLEGAWVPEISQVGEWIEVTLEELTTITGIITQGRYTKGQWVKRFNVEYLNKIGGSWIGIRDASSNLQFLGNNDENTKALNMFEGPVEAIAIRVVALTWNEKIALRHEYLTC</sequence>
<gene>
    <name evidence="3" type="primary">Mfge8-001</name>
</gene>
<evidence type="ECO:0000313" key="3">
    <source>
        <dbReference type="EMBL" id="CAB3263780.1"/>
    </source>
</evidence>
<dbReference type="AlphaFoldDB" id="A0A6F9DL73"/>
<keyword evidence="1" id="KW-0732">Signal</keyword>
<protein>
    <submittedName>
        <fullName evidence="3">Lactadherin-like</fullName>
    </submittedName>
</protein>
<dbReference type="PROSITE" id="PS01285">
    <property type="entry name" value="FA58C_1"/>
    <property type="match status" value="1"/>
</dbReference>
<dbReference type="Pfam" id="PF00754">
    <property type="entry name" value="F5_F8_type_C"/>
    <property type="match status" value="1"/>
</dbReference>
<accession>A0A6F9DL73</accession>
<dbReference type="InterPro" id="IPR008979">
    <property type="entry name" value="Galactose-bd-like_sf"/>
</dbReference>
<dbReference type="PROSITE" id="PS50022">
    <property type="entry name" value="FA58C_3"/>
    <property type="match status" value="1"/>
</dbReference>
<evidence type="ECO:0000256" key="1">
    <source>
        <dbReference type="SAM" id="SignalP"/>
    </source>
</evidence>
<dbReference type="CDD" id="cd00057">
    <property type="entry name" value="FA58C"/>
    <property type="match status" value="1"/>
</dbReference>
<organism evidence="3">
    <name type="scientific">Phallusia mammillata</name>
    <dbReference type="NCBI Taxonomy" id="59560"/>
    <lineage>
        <taxon>Eukaryota</taxon>
        <taxon>Metazoa</taxon>
        <taxon>Chordata</taxon>
        <taxon>Tunicata</taxon>
        <taxon>Ascidiacea</taxon>
        <taxon>Phlebobranchia</taxon>
        <taxon>Ascidiidae</taxon>
        <taxon>Phallusia</taxon>
    </lineage>
</organism>
<dbReference type="SUPFAM" id="SSF49785">
    <property type="entry name" value="Galactose-binding domain-like"/>
    <property type="match status" value="1"/>
</dbReference>
<evidence type="ECO:0000259" key="2">
    <source>
        <dbReference type="PROSITE" id="PS50022"/>
    </source>
</evidence>
<dbReference type="EMBL" id="LR787918">
    <property type="protein sequence ID" value="CAB3263780.1"/>
    <property type="molecule type" value="mRNA"/>
</dbReference>
<feature type="signal peptide" evidence="1">
    <location>
        <begin position="1"/>
        <end position="22"/>
    </location>
</feature>
<dbReference type="SMART" id="SM00231">
    <property type="entry name" value="FA58C"/>
    <property type="match status" value="1"/>
</dbReference>
<dbReference type="Gene3D" id="2.60.120.260">
    <property type="entry name" value="Galactose-binding domain-like"/>
    <property type="match status" value="1"/>
</dbReference>
<proteinExistence type="evidence at transcript level"/>
<dbReference type="InterPro" id="IPR000421">
    <property type="entry name" value="FA58C"/>
</dbReference>
<name>A0A6F9DL73_9ASCI</name>